<comment type="caution">
    <text evidence="2">The sequence shown here is derived from an EMBL/GenBank/DDBJ whole genome shotgun (WGS) entry which is preliminary data.</text>
</comment>
<dbReference type="EMBL" id="PDNB01000299">
    <property type="protein sequence ID" value="PGG96025.1"/>
    <property type="molecule type" value="Genomic_DNA"/>
</dbReference>
<reference evidence="2 3" key="1">
    <citation type="submission" date="2017-10" db="EMBL/GenBank/DDBJ databases">
        <title>Comparative genomics in systemic dimorphic fungi from Ajellomycetaceae.</title>
        <authorList>
            <person name="Munoz J.F."/>
            <person name="Mcewen J.G."/>
            <person name="Clay O.K."/>
            <person name="Cuomo C.A."/>
        </authorList>
    </citation>
    <scope>NUCLEOTIDE SEQUENCE [LARGE SCALE GENOMIC DNA]</scope>
    <source>
        <strain evidence="2 3">UAMH5409</strain>
    </source>
</reference>
<dbReference type="OrthoDB" id="410104at2759"/>
<evidence type="ECO:0000313" key="2">
    <source>
        <dbReference type="EMBL" id="PGG96025.1"/>
    </source>
</evidence>
<gene>
    <name evidence="2" type="ORF">AJ79_09766</name>
</gene>
<name>A0A2B7WH06_9EURO</name>
<dbReference type="PANTHER" id="PTHR16222">
    <property type="entry name" value="ADP-RIBOSYLGLYCOHYDROLASE"/>
    <property type="match status" value="1"/>
</dbReference>
<keyword evidence="1" id="KW-0479">Metal-binding</keyword>
<dbReference type="AlphaFoldDB" id="A0A2B7WH06"/>
<dbReference type="Gene3D" id="1.10.4080.10">
    <property type="entry name" value="ADP-ribosylation/Crystallin J1"/>
    <property type="match status" value="1"/>
</dbReference>
<keyword evidence="1" id="KW-0460">Magnesium</keyword>
<protein>
    <recommendedName>
        <fullName evidence="4">ADP-ribosylglycohydrolase</fullName>
    </recommendedName>
</protein>
<evidence type="ECO:0000256" key="1">
    <source>
        <dbReference type="PIRSR" id="PIRSR605502-1"/>
    </source>
</evidence>
<organism evidence="2 3">
    <name type="scientific">Helicocarpus griseus UAMH5409</name>
    <dbReference type="NCBI Taxonomy" id="1447875"/>
    <lineage>
        <taxon>Eukaryota</taxon>
        <taxon>Fungi</taxon>
        <taxon>Dikarya</taxon>
        <taxon>Ascomycota</taxon>
        <taxon>Pezizomycotina</taxon>
        <taxon>Eurotiomycetes</taxon>
        <taxon>Eurotiomycetidae</taxon>
        <taxon>Onygenales</taxon>
        <taxon>Ajellomycetaceae</taxon>
        <taxon>Helicocarpus</taxon>
    </lineage>
</organism>
<dbReference type="InterPro" id="IPR036705">
    <property type="entry name" value="Ribosyl_crysJ1_sf"/>
</dbReference>
<dbReference type="GO" id="GO:0046872">
    <property type="term" value="F:metal ion binding"/>
    <property type="evidence" value="ECO:0007669"/>
    <property type="project" value="UniProtKB-KW"/>
</dbReference>
<dbReference type="SUPFAM" id="SSF101478">
    <property type="entry name" value="ADP-ribosylglycohydrolase"/>
    <property type="match status" value="1"/>
</dbReference>
<evidence type="ECO:0000313" key="3">
    <source>
        <dbReference type="Proteomes" id="UP000223968"/>
    </source>
</evidence>
<dbReference type="Pfam" id="PF03747">
    <property type="entry name" value="ADP_ribosyl_GH"/>
    <property type="match status" value="1"/>
</dbReference>
<dbReference type="InterPro" id="IPR050792">
    <property type="entry name" value="ADP-ribosylglycohydrolase"/>
</dbReference>
<comment type="cofactor">
    <cofactor evidence="1">
        <name>Mg(2+)</name>
        <dbReference type="ChEBI" id="CHEBI:18420"/>
    </cofactor>
    <text evidence="1">Binds 2 magnesium ions per subunit.</text>
</comment>
<dbReference type="PANTHER" id="PTHR16222:SF12">
    <property type="entry name" value="ADP-RIBOSYLGLYCOHYDROLASE-RELATED"/>
    <property type="match status" value="1"/>
</dbReference>
<sequence>MSLYLENDERKERLKNATWIGRPNFAHRMEIIECRRPGVRGALYGMAVCEAICLANSQHPNPLDPGDFGPETWMAMYTAGAIIKNDWRRTNHFMNVQEIMQWYKEPRTGRGGYVPHHIALALDAWEPHLENIQTLRVDVENEDPRFRMQRFGAIVDKIKAEIGNQTENDSSGLSLAIPVALHFVFKSDEPRSFIHTWASAIAAITHPNGVYCILSSMFIELVYNAIRLCGIVDRPIGRAVGIKKTKAQLARTFARHVDSLRPRVDPRRDYFLPIISRFENYKEIDDWKAKESSDFMPTTSPMDTFEAALWCFFSQDTFKEGLTQAISFTGDAVMISTLYGGLAGAYYEINAIPPEWIRDFRVNALYAMDTIVEGLERMTEGLLRR</sequence>
<proteinExistence type="predicted"/>
<feature type="binding site" evidence="1">
    <location>
        <position position="331"/>
    </location>
    <ligand>
        <name>Mg(2+)</name>
        <dbReference type="ChEBI" id="CHEBI:18420"/>
        <label>1</label>
    </ligand>
</feature>
<keyword evidence="3" id="KW-1185">Reference proteome</keyword>
<accession>A0A2B7WH06</accession>
<evidence type="ECO:0008006" key="4">
    <source>
        <dbReference type="Google" id="ProtNLM"/>
    </source>
</evidence>
<dbReference type="Proteomes" id="UP000223968">
    <property type="component" value="Unassembled WGS sequence"/>
</dbReference>
<dbReference type="InterPro" id="IPR005502">
    <property type="entry name" value="Ribosyl_crysJ1"/>
</dbReference>